<dbReference type="InterPro" id="IPR058625">
    <property type="entry name" value="MdtA-like_BSH"/>
</dbReference>
<name>A0A5J6WRQ4_MORMI</name>
<sequence length="363" mass="39216">MSKLTLLFTAIFLLSGCSKAPETATVELPKAVKFQRVSESTGSIYREISGQIRSAEQSSLSFRVNGVLQAIYVSKGDLVVTGQPLAQLDDSDFTVALNKTQASLGSSRASAKAANDQLQRATRLPEGVISLAELEQLGNNAEAALQQVKVIEADLARSKLELQRTILRSPFDGQITAVSVDNFSKVSNGQEVIELIDGDAYEVEVLLPESMIGNIDYQQAVSVTVSALQDKMFAGEVSEIGSRVENGNAFPVTIRLNKSSDKLRNGMSGSVKFTVNNSRVAAYLVPLTALDFTHSMAGEGSQDALLYVINEQTMVLEQRNVKVGHIRANNIEVYTGINENEAIVVAGIPFLRDGMAVTLWQVK</sequence>
<feature type="chain" id="PRO_5023870762" evidence="3">
    <location>
        <begin position="21"/>
        <end position="363"/>
    </location>
</feature>
<keyword evidence="3" id="KW-0732">Signal</keyword>
<comment type="similarity">
    <text evidence="1">Belongs to the membrane fusion protein (MFP) (TC 8.A.1) family.</text>
</comment>
<feature type="coiled-coil region" evidence="2">
    <location>
        <begin position="131"/>
        <end position="161"/>
    </location>
</feature>
<dbReference type="PROSITE" id="PS51257">
    <property type="entry name" value="PROKAR_LIPOPROTEIN"/>
    <property type="match status" value="1"/>
</dbReference>
<dbReference type="RefSeq" id="WP_019443117.1">
    <property type="nucleotide sequence ID" value="NZ_ALOE01000040.1"/>
</dbReference>
<dbReference type="Proteomes" id="UP000327424">
    <property type="component" value="Chromosome"/>
</dbReference>
<dbReference type="Gene3D" id="1.10.287.470">
    <property type="entry name" value="Helix hairpin bin"/>
    <property type="match status" value="1"/>
</dbReference>
<evidence type="ECO:0000256" key="1">
    <source>
        <dbReference type="ARBA" id="ARBA00009477"/>
    </source>
</evidence>
<gene>
    <name evidence="6" type="ORF">FR932_21030</name>
</gene>
<dbReference type="InterPro" id="IPR006143">
    <property type="entry name" value="RND_pump_MFP"/>
</dbReference>
<organism evidence="6 7">
    <name type="scientific">Moritella marina ATCC 15381</name>
    <dbReference type="NCBI Taxonomy" id="1202962"/>
    <lineage>
        <taxon>Bacteria</taxon>
        <taxon>Pseudomonadati</taxon>
        <taxon>Pseudomonadota</taxon>
        <taxon>Gammaproteobacteria</taxon>
        <taxon>Alteromonadales</taxon>
        <taxon>Moritellaceae</taxon>
        <taxon>Moritella</taxon>
    </lineage>
</organism>
<reference evidence="6 7" key="1">
    <citation type="submission" date="2019-09" db="EMBL/GenBank/DDBJ databases">
        <title>Hybrid Assembly of the complete Genome of the Deep-Sea Bacterium Moritella marina from long Nanopore and Illumina reads.</title>
        <authorList>
            <person name="Magin S."/>
            <person name="Georgoulis A."/>
            <person name="Papadimitriou K."/>
            <person name="Iliakis G."/>
            <person name="Vorgias C.E."/>
        </authorList>
    </citation>
    <scope>NUCLEOTIDE SEQUENCE [LARGE SCALE GENOMIC DNA]</scope>
    <source>
        <strain evidence="6 7">MP-1</strain>
    </source>
</reference>
<dbReference type="Pfam" id="PF25954">
    <property type="entry name" value="Beta-barrel_RND_2"/>
    <property type="match status" value="1"/>
</dbReference>
<dbReference type="Gene3D" id="2.40.30.170">
    <property type="match status" value="1"/>
</dbReference>
<evidence type="ECO:0000313" key="7">
    <source>
        <dbReference type="Proteomes" id="UP000327424"/>
    </source>
</evidence>
<feature type="signal peptide" evidence="3">
    <location>
        <begin position="1"/>
        <end position="20"/>
    </location>
</feature>
<dbReference type="EMBL" id="CP044399">
    <property type="protein sequence ID" value="QFI40104.1"/>
    <property type="molecule type" value="Genomic_DNA"/>
</dbReference>
<dbReference type="Gene3D" id="2.40.50.100">
    <property type="match status" value="1"/>
</dbReference>
<dbReference type="PANTHER" id="PTHR30469:SF20">
    <property type="entry name" value="EFFLUX RND TRANSPORTER PERIPLASMIC ADAPTOR SUBUNIT"/>
    <property type="match status" value="1"/>
</dbReference>
<evidence type="ECO:0000259" key="5">
    <source>
        <dbReference type="Pfam" id="PF25954"/>
    </source>
</evidence>
<dbReference type="PANTHER" id="PTHR30469">
    <property type="entry name" value="MULTIDRUG RESISTANCE PROTEIN MDTA"/>
    <property type="match status" value="1"/>
</dbReference>
<evidence type="ECO:0000313" key="6">
    <source>
        <dbReference type="EMBL" id="QFI40104.1"/>
    </source>
</evidence>
<dbReference type="AlphaFoldDB" id="A0A5J6WRQ4"/>
<dbReference type="GO" id="GO:0015562">
    <property type="term" value="F:efflux transmembrane transporter activity"/>
    <property type="evidence" value="ECO:0007669"/>
    <property type="project" value="TreeGrafter"/>
</dbReference>
<dbReference type="NCBIfam" id="TIGR01730">
    <property type="entry name" value="RND_mfp"/>
    <property type="match status" value="1"/>
</dbReference>
<dbReference type="OrthoDB" id="2110899at2"/>
<feature type="domain" description="Multidrug resistance protein MdtA-like barrel-sandwich hybrid" evidence="4">
    <location>
        <begin position="59"/>
        <end position="191"/>
    </location>
</feature>
<dbReference type="Gene3D" id="2.40.420.20">
    <property type="match status" value="1"/>
</dbReference>
<dbReference type="GO" id="GO:1990281">
    <property type="term" value="C:efflux pump complex"/>
    <property type="evidence" value="ECO:0007669"/>
    <property type="project" value="TreeGrafter"/>
</dbReference>
<dbReference type="Pfam" id="PF25917">
    <property type="entry name" value="BSH_RND"/>
    <property type="match status" value="1"/>
</dbReference>
<evidence type="ECO:0000259" key="4">
    <source>
        <dbReference type="Pfam" id="PF25917"/>
    </source>
</evidence>
<proteinExistence type="inferred from homology"/>
<evidence type="ECO:0000256" key="3">
    <source>
        <dbReference type="SAM" id="SignalP"/>
    </source>
</evidence>
<keyword evidence="2" id="KW-0175">Coiled coil</keyword>
<keyword evidence="7" id="KW-1185">Reference proteome</keyword>
<dbReference type="SUPFAM" id="SSF111369">
    <property type="entry name" value="HlyD-like secretion proteins"/>
    <property type="match status" value="1"/>
</dbReference>
<dbReference type="InterPro" id="IPR058792">
    <property type="entry name" value="Beta-barrel_RND_2"/>
</dbReference>
<feature type="domain" description="CusB-like beta-barrel" evidence="5">
    <location>
        <begin position="203"/>
        <end position="274"/>
    </location>
</feature>
<accession>A0A5J6WRQ4</accession>
<dbReference type="KEGG" id="mmaa:FR932_21030"/>
<protein>
    <submittedName>
        <fullName evidence="6">Efflux RND transporter periplasmic adaptor subunit</fullName>
    </submittedName>
</protein>
<evidence type="ECO:0000256" key="2">
    <source>
        <dbReference type="SAM" id="Coils"/>
    </source>
</evidence>